<feature type="domain" description="DUF7351" evidence="2">
    <location>
        <begin position="103"/>
        <end position="277"/>
    </location>
</feature>
<reference evidence="3 4" key="1">
    <citation type="submission" date="2019-12" db="EMBL/GenBank/DDBJ databases">
        <title>Halocatena pleomorpha gen. nov. sp. nov., an extremely halophilic archaeon of family Halobacteriaceae isolated from saltpan soil.</title>
        <authorList>
            <person name="Pal Y."/>
            <person name="Verma A."/>
            <person name="Krishnamurthi S."/>
            <person name="Kumar P."/>
        </authorList>
    </citation>
    <scope>NUCLEOTIDE SEQUENCE [LARGE SCALE GENOMIC DNA]</scope>
    <source>
        <strain evidence="3 4">JCM 16495</strain>
    </source>
</reference>
<proteinExistence type="predicted"/>
<organism evidence="3 4">
    <name type="scientific">Halomarina oriensis</name>
    <dbReference type="NCBI Taxonomy" id="671145"/>
    <lineage>
        <taxon>Archaea</taxon>
        <taxon>Methanobacteriati</taxon>
        <taxon>Methanobacteriota</taxon>
        <taxon>Stenosarchaea group</taxon>
        <taxon>Halobacteria</taxon>
        <taxon>Halobacteriales</taxon>
        <taxon>Natronomonadaceae</taxon>
        <taxon>Halomarina</taxon>
    </lineage>
</organism>
<evidence type="ECO:0000313" key="3">
    <source>
        <dbReference type="EMBL" id="MWG33714.1"/>
    </source>
</evidence>
<dbReference type="OrthoDB" id="8482at2157"/>
<evidence type="ECO:0000313" key="4">
    <source>
        <dbReference type="Proteomes" id="UP000451471"/>
    </source>
</evidence>
<dbReference type="InterPro" id="IPR055771">
    <property type="entry name" value="DUF7347"/>
</dbReference>
<dbReference type="EMBL" id="WSZK01000009">
    <property type="protein sequence ID" value="MWG33714.1"/>
    <property type="molecule type" value="Genomic_DNA"/>
</dbReference>
<dbReference type="Pfam" id="PF24038">
    <property type="entry name" value="DUF7347"/>
    <property type="match status" value="1"/>
</dbReference>
<sequence length="288" mass="31501">MRSGEGPFSLLADETRLGVVEALGDATDGGRYAKLSYSDVRAALPESARGNLNYHLRKLRNRFVRRTDDGYRLSTAGIRVYQAISAGAFHDERPVVDPTPVERRCGECADRLRVAYRDGRAEVRCPTCERCVHRSPLPPNAFDPASPADLLAACIGRARADLRSMWFGLCPYCSGYVDRDLSAAAVTNEGADAVADLRCTLCGWSRRPTLGAVVDRHHAATVFYEERAVTPPTRPEAASDRETEVRETDPLRVVVTTRPDGADGDTLRHVVDEDLQVVEWAVNGSGGS</sequence>
<dbReference type="AlphaFoldDB" id="A0A6B0GG87"/>
<feature type="domain" description="DUF7347" evidence="1">
    <location>
        <begin position="8"/>
        <end position="84"/>
    </location>
</feature>
<evidence type="ECO:0000259" key="1">
    <source>
        <dbReference type="Pfam" id="PF24038"/>
    </source>
</evidence>
<evidence type="ECO:0008006" key="5">
    <source>
        <dbReference type="Google" id="ProtNLM"/>
    </source>
</evidence>
<dbReference type="InterPro" id="IPR055775">
    <property type="entry name" value="DUF7351"/>
</dbReference>
<dbReference type="Proteomes" id="UP000451471">
    <property type="component" value="Unassembled WGS sequence"/>
</dbReference>
<dbReference type="Pfam" id="PF24042">
    <property type="entry name" value="DUF7351"/>
    <property type="match status" value="1"/>
</dbReference>
<name>A0A6B0GG87_9EURY</name>
<comment type="caution">
    <text evidence="3">The sequence shown here is derived from an EMBL/GenBank/DDBJ whole genome shotgun (WGS) entry which is preliminary data.</text>
</comment>
<keyword evidence="4" id="KW-1185">Reference proteome</keyword>
<evidence type="ECO:0000259" key="2">
    <source>
        <dbReference type="Pfam" id="PF24042"/>
    </source>
</evidence>
<dbReference type="RefSeq" id="WP_158203434.1">
    <property type="nucleotide sequence ID" value="NZ_WSZK01000009.1"/>
</dbReference>
<gene>
    <name evidence="3" type="ORF">GQS65_04265</name>
</gene>
<accession>A0A6B0GG87</accession>
<protein>
    <recommendedName>
        <fullName evidence="5">ArsR family transcriptional regulator</fullName>
    </recommendedName>
</protein>